<dbReference type="STRING" id="362413.RC62_2783"/>
<dbReference type="AlphaFoldDB" id="A0A0Q1BB40"/>
<dbReference type="EMBL" id="JRLF01000015">
    <property type="protein sequence ID" value="KQB37617.1"/>
    <property type="molecule type" value="Genomic_DNA"/>
</dbReference>
<sequence>MKKASIIEKSSNKNLEFIFKTGYFIVYICSSFFSKNYYKF</sequence>
<name>A0A0Q1BB40_9FLAO</name>
<evidence type="ECO:0000313" key="3">
    <source>
        <dbReference type="Proteomes" id="UP000050443"/>
    </source>
</evidence>
<feature type="transmembrane region" description="Helical" evidence="1">
    <location>
        <begin position="21"/>
        <end position="38"/>
    </location>
</feature>
<accession>A0A0Q1BB40</accession>
<keyword evidence="1" id="KW-0812">Transmembrane</keyword>
<keyword evidence="1" id="KW-1133">Transmembrane helix</keyword>
<comment type="caution">
    <text evidence="2">The sequence shown here is derived from an EMBL/GenBank/DDBJ whole genome shotgun (WGS) entry which is preliminary data.</text>
</comment>
<organism evidence="2 3">
    <name type="scientific">Flavobacterium aquidurense</name>
    <dbReference type="NCBI Taxonomy" id="362413"/>
    <lineage>
        <taxon>Bacteria</taxon>
        <taxon>Pseudomonadati</taxon>
        <taxon>Bacteroidota</taxon>
        <taxon>Flavobacteriia</taxon>
        <taxon>Flavobacteriales</taxon>
        <taxon>Flavobacteriaceae</taxon>
        <taxon>Flavobacterium</taxon>
    </lineage>
</organism>
<dbReference type="PATRIC" id="fig|362413.3.peg.2731"/>
<evidence type="ECO:0000313" key="2">
    <source>
        <dbReference type="EMBL" id="KQB37617.1"/>
    </source>
</evidence>
<protein>
    <submittedName>
        <fullName evidence="2">Uncharacterized protein</fullName>
    </submittedName>
</protein>
<proteinExistence type="predicted"/>
<dbReference type="Proteomes" id="UP000050443">
    <property type="component" value="Unassembled WGS sequence"/>
</dbReference>
<evidence type="ECO:0000256" key="1">
    <source>
        <dbReference type="SAM" id="Phobius"/>
    </source>
</evidence>
<reference evidence="2 3" key="1">
    <citation type="submission" date="2014-09" db="EMBL/GenBank/DDBJ databases">
        <title>Genome sequence of Flavobacterium aquidurense RC62.</title>
        <authorList>
            <person name="Kim J.F."/>
            <person name="Kwak M.-J."/>
        </authorList>
    </citation>
    <scope>NUCLEOTIDE SEQUENCE [LARGE SCALE GENOMIC DNA]</scope>
    <source>
        <strain evidence="2 3">RC62</strain>
    </source>
</reference>
<keyword evidence="1" id="KW-0472">Membrane</keyword>
<gene>
    <name evidence="2" type="ORF">RC62_2783</name>
</gene>